<keyword evidence="2" id="KW-1185">Reference proteome</keyword>
<evidence type="ECO:0000313" key="2">
    <source>
        <dbReference type="Proteomes" id="UP000634136"/>
    </source>
</evidence>
<protein>
    <submittedName>
        <fullName evidence="1">Uncharacterized protein</fullName>
    </submittedName>
</protein>
<comment type="caution">
    <text evidence="1">The sequence shown here is derived from an EMBL/GenBank/DDBJ whole genome shotgun (WGS) entry which is preliminary data.</text>
</comment>
<evidence type="ECO:0000313" key="1">
    <source>
        <dbReference type="EMBL" id="KAF7812690.1"/>
    </source>
</evidence>
<sequence length="104" mass="11995">MNYEAKDLLRNRVGMGGAWIISQHISDDKSLLDLRNLHQLRGKRLLAQVSQTRRSANQSGFDAPFVVVSAWEERGSCLNIFRMKIRGRISETFTNYEAKDLLRK</sequence>
<reference evidence="1" key="1">
    <citation type="submission" date="2020-09" db="EMBL/GenBank/DDBJ databases">
        <title>Genome-Enabled Discovery of Anthraquinone Biosynthesis in Senna tora.</title>
        <authorList>
            <person name="Kang S.-H."/>
            <person name="Pandey R.P."/>
            <person name="Lee C.-M."/>
            <person name="Sim J.-S."/>
            <person name="Jeong J.-T."/>
            <person name="Choi B.-S."/>
            <person name="Jung M."/>
            <person name="Ginzburg D."/>
            <person name="Zhao K."/>
            <person name="Won S.Y."/>
            <person name="Oh T.-J."/>
            <person name="Yu Y."/>
            <person name="Kim N.-H."/>
            <person name="Lee O.R."/>
            <person name="Lee T.-H."/>
            <person name="Bashyal P."/>
            <person name="Kim T.-S."/>
            <person name="Lee W.-H."/>
            <person name="Kawkins C."/>
            <person name="Kim C.-K."/>
            <person name="Kim J.S."/>
            <person name="Ahn B.O."/>
            <person name="Rhee S.Y."/>
            <person name="Sohng J.K."/>
        </authorList>
    </citation>
    <scope>NUCLEOTIDE SEQUENCE</scope>
    <source>
        <tissue evidence="1">Leaf</tissue>
    </source>
</reference>
<organism evidence="1 2">
    <name type="scientific">Senna tora</name>
    <dbReference type="NCBI Taxonomy" id="362788"/>
    <lineage>
        <taxon>Eukaryota</taxon>
        <taxon>Viridiplantae</taxon>
        <taxon>Streptophyta</taxon>
        <taxon>Embryophyta</taxon>
        <taxon>Tracheophyta</taxon>
        <taxon>Spermatophyta</taxon>
        <taxon>Magnoliopsida</taxon>
        <taxon>eudicotyledons</taxon>
        <taxon>Gunneridae</taxon>
        <taxon>Pentapetalae</taxon>
        <taxon>rosids</taxon>
        <taxon>fabids</taxon>
        <taxon>Fabales</taxon>
        <taxon>Fabaceae</taxon>
        <taxon>Caesalpinioideae</taxon>
        <taxon>Cassia clade</taxon>
        <taxon>Senna</taxon>
    </lineage>
</organism>
<accession>A0A834W770</accession>
<gene>
    <name evidence="1" type="ORF">G2W53_033666</name>
</gene>
<dbReference type="EMBL" id="JAAIUW010000010">
    <property type="protein sequence ID" value="KAF7812690.1"/>
    <property type="molecule type" value="Genomic_DNA"/>
</dbReference>
<name>A0A834W770_9FABA</name>
<dbReference type="AlphaFoldDB" id="A0A834W770"/>
<dbReference type="Proteomes" id="UP000634136">
    <property type="component" value="Unassembled WGS sequence"/>
</dbReference>
<proteinExistence type="predicted"/>